<proteinExistence type="predicted"/>
<evidence type="ECO:0000313" key="3">
    <source>
        <dbReference type="EMBL" id="CAK6971954.1"/>
    </source>
</evidence>
<comment type="caution">
    <text evidence="3">The sequence shown here is derived from an EMBL/GenBank/DDBJ whole genome shotgun (WGS) entry which is preliminary data.</text>
</comment>
<organism evidence="3 4">
    <name type="scientific">Scomber scombrus</name>
    <name type="common">Atlantic mackerel</name>
    <name type="synonym">Scomber vernalis</name>
    <dbReference type="NCBI Taxonomy" id="13677"/>
    <lineage>
        <taxon>Eukaryota</taxon>
        <taxon>Metazoa</taxon>
        <taxon>Chordata</taxon>
        <taxon>Craniata</taxon>
        <taxon>Vertebrata</taxon>
        <taxon>Euteleostomi</taxon>
        <taxon>Actinopterygii</taxon>
        <taxon>Neopterygii</taxon>
        <taxon>Teleostei</taxon>
        <taxon>Neoteleostei</taxon>
        <taxon>Acanthomorphata</taxon>
        <taxon>Pelagiaria</taxon>
        <taxon>Scombriformes</taxon>
        <taxon>Scombridae</taxon>
        <taxon>Scomber</taxon>
    </lineage>
</organism>
<evidence type="ECO:0000313" key="4">
    <source>
        <dbReference type="Proteomes" id="UP001314229"/>
    </source>
</evidence>
<dbReference type="AlphaFoldDB" id="A0AAV1PM02"/>
<dbReference type="EMBL" id="CAWUFR010000189">
    <property type="protein sequence ID" value="CAK6971954.1"/>
    <property type="molecule type" value="Genomic_DNA"/>
</dbReference>
<feature type="region of interest" description="Disordered" evidence="1">
    <location>
        <begin position="53"/>
        <end position="72"/>
    </location>
</feature>
<evidence type="ECO:0000256" key="2">
    <source>
        <dbReference type="SAM" id="SignalP"/>
    </source>
</evidence>
<name>A0AAV1PM02_SCOSC</name>
<sequence length="293" mass="30929">MMTARFLAGASLFALLIVDICCLPLKQGPKSSASQSYDVSPFAGSSQIGVQREPAASFSSSSSSGPALSGYRGDSVRLNPASSAYSGAAFQPSSGDMNWAVAPLSVSAGMERSAGTPGVGSSGPVNVSPPIYPPPPPAYQAGELSHLEEAFEHGDYETETEDQGFYPPPLPMQASAGQAFTSQPLPGPGLGRYWGGGYPYYDYMFLTGQYPPGTYTHLSFNQEQGMDNWEDAHYRRYYPAQQTETVAVPQRSKDPRSAVKAHYGQGGAAAGVSAPSRGSFMQPAGGYNLGKRH</sequence>
<accession>A0AAV1PM02</accession>
<protein>
    <submittedName>
        <fullName evidence="3">Protein PRRC2A-like</fullName>
    </submittedName>
</protein>
<feature type="region of interest" description="Disordered" evidence="1">
    <location>
        <begin position="249"/>
        <end position="275"/>
    </location>
</feature>
<gene>
    <name evidence="3" type="ORF">FSCOSCO3_A023049</name>
</gene>
<dbReference type="Proteomes" id="UP001314229">
    <property type="component" value="Unassembled WGS sequence"/>
</dbReference>
<feature type="signal peptide" evidence="2">
    <location>
        <begin position="1"/>
        <end position="22"/>
    </location>
</feature>
<keyword evidence="4" id="KW-1185">Reference proteome</keyword>
<feature type="chain" id="PRO_5043471936" evidence="2">
    <location>
        <begin position="23"/>
        <end position="293"/>
    </location>
</feature>
<keyword evidence="2" id="KW-0732">Signal</keyword>
<reference evidence="3 4" key="1">
    <citation type="submission" date="2024-01" db="EMBL/GenBank/DDBJ databases">
        <authorList>
            <person name="Alioto T."/>
            <person name="Alioto T."/>
            <person name="Gomez Garrido J."/>
        </authorList>
    </citation>
    <scope>NUCLEOTIDE SEQUENCE [LARGE SCALE GENOMIC DNA]</scope>
</reference>
<evidence type="ECO:0000256" key="1">
    <source>
        <dbReference type="SAM" id="MobiDB-lite"/>
    </source>
</evidence>